<organism evidence="2 3">
    <name type="scientific">Metapseudomonas boanensis</name>
    <dbReference type="NCBI Taxonomy" id="2822138"/>
    <lineage>
        <taxon>Bacteria</taxon>
        <taxon>Pseudomonadati</taxon>
        <taxon>Pseudomonadota</taxon>
        <taxon>Gammaproteobacteria</taxon>
        <taxon>Pseudomonadales</taxon>
        <taxon>Pseudomonadaceae</taxon>
        <taxon>Metapseudomonas</taxon>
    </lineage>
</organism>
<evidence type="ECO:0000256" key="1">
    <source>
        <dbReference type="SAM" id="SignalP"/>
    </source>
</evidence>
<gene>
    <name evidence="2" type="ORF">J7302_08190</name>
</gene>
<keyword evidence="1" id="KW-0732">Signal</keyword>
<evidence type="ECO:0000313" key="2">
    <source>
        <dbReference type="EMBL" id="MBT8766111.1"/>
    </source>
</evidence>
<sequence>MMTTTTRSQTRNPLQFAIRVALLGLATGCAGHSQAMSFQPNEDLKVDWNTTLTYGLAWRTESRDHALSNGFPNPVIANIDDGNNAFDKGSLITNRASFLTEMNLNWQQDFGLFMRASGFYDDVYNRSNDNGTGTSNCFAGGRCSQPNHFPHGTIDQHGKDLRLLDSYVYGAWDLGGHNLNLRVGDQVVSWGESLFIGNGISGGQSPVDATKANTPGVELKELFLPVGQVYGQIDLTDSLSFQAYYQYEWEKTEIDGVGSFFSVTDQMDEGGFTDAFGITRRLSDDEPSDSGQYGVALNYVAESLNNTEFGLYYLRFHDKAPQMDFLSGWNTANYQVRYFDDIDLYGASFSTVLGDTNVSGEISYRDGQPVLADTGLVPHPVRAETMQAQVSFVHAFGTLPIADNTTLIGEVGYNEVLDNDRAPSFTAFVPDGAGGFFPMTTANTDELYFDKSSWGYTLNLQLEYLNIFNGWDLTVPLIFSQNLGGDSSLPGTFGMGEGDHRLGLGTTWRYLNNLTLEARYNAFLGDAGDTPFADRDNVGINVKYSF</sequence>
<dbReference type="Proteomes" id="UP001519667">
    <property type="component" value="Unassembled WGS sequence"/>
</dbReference>
<protein>
    <submittedName>
        <fullName evidence="2">DUF1302 domain-containing protein</fullName>
    </submittedName>
</protein>
<feature type="signal peptide" evidence="1">
    <location>
        <begin position="1"/>
        <end position="35"/>
    </location>
</feature>
<dbReference type="EMBL" id="JAGTIS010000003">
    <property type="protein sequence ID" value="MBT8766111.1"/>
    <property type="molecule type" value="Genomic_DNA"/>
</dbReference>
<name>A0ABS5XEJ9_9GAMM</name>
<reference evidence="2 3" key="1">
    <citation type="submission" date="2021-04" db="EMBL/GenBank/DDBJ databases">
        <title>Pseudomonas boanensis sp. nov., a bacterium isolated from river water used for household purposes in Boane District, Mozambique.</title>
        <authorList>
            <person name="Nicklasson M."/>
            <person name="Martin-Rodriguez A.J."/>
            <person name="Thorell K."/>
            <person name="Neves L."/>
            <person name="Mussagy A."/>
            <person name="Rydberg H.A."/>
            <person name="Hernroth B."/>
            <person name="Svensson-Stadler L."/>
            <person name="Sjoling A."/>
        </authorList>
    </citation>
    <scope>NUCLEOTIDE SEQUENCE [LARGE SCALE GENOMIC DNA]</scope>
    <source>
        <strain evidence="2 3">DB1</strain>
    </source>
</reference>
<comment type="caution">
    <text evidence="2">The sequence shown here is derived from an EMBL/GenBank/DDBJ whole genome shotgun (WGS) entry which is preliminary data.</text>
</comment>
<dbReference type="InterPro" id="IPR010727">
    <property type="entry name" value="DUF1302"/>
</dbReference>
<dbReference type="RefSeq" id="WP_215372768.1">
    <property type="nucleotide sequence ID" value="NZ_CP113889.1"/>
</dbReference>
<accession>A0ABS5XEJ9</accession>
<keyword evidence="3" id="KW-1185">Reference proteome</keyword>
<feature type="chain" id="PRO_5047094592" evidence="1">
    <location>
        <begin position="36"/>
        <end position="546"/>
    </location>
</feature>
<dbReference type="Pfam" id="PF06980">
    <property type="entry name" value="DUF1302"/>
    <property type="match status" value="1"/>
</dbReference>
<evidence type="ECO:0000313" key="3">
    <source>
        <dbReference type="Proteomes" id="UP001519667"/>
    </source>
</evidence>
<proteinExistence type="predicted"/>